<sequence>MKGLKFDKVTFGYNRGETLFEDLSFEISQPEGEGFVTGLMGSSGSGKSTILKLILGIEEKYHGVISIIPSNPVVSYVPQEPILFDHLTPLENAEYFRRISNYKSKFDHELFNEVATALQIQDILESATSINEISGGQRQRISLLRAMSIQPDFLLLDEPMTGLDEEVKDQFLQTLAMLIQRFRLMVIYVTHHRKETEFIADEILFLEKAKNLNSVSLAIQTTSNDFFSYAPTVSALNAIKDISVNTIKFKKNKNGPIIPTDELEIDSNIGLISFSQDVIQFTENSGFEFDVAAKTGAFTLLQLKNSSTVLTIENNKYLDGFQNKFMTLSGKINLYDSKGRFLRSAEIENNEIITE</sequence>
<evidence type="ECO:0000256" key="3">
    <source>
        <dbReference type="ARBA" id="ARBA00022840"/>
    </source>
</evidence>
<keyword evidence="6" id="KW-1185">Reference proteome</keyword>
<evidence type="ECO:0000256" key="2">
    <source>
        <dbReference type="ARBA" id="ARBA00022741"/>
    </source>
</evidence>
<accession>A0ABT8KXH7</accession>
<dbReference type="Proteomes" id="UP001172082">
    <property type="component" value="Unassembled WGS sequence"/>
</dbReference>
<keyword evidence="1" id="KW-0813">Transport</keyword>
<dbReference type="PROSITE" id="PS00211">
    <property type="entry name" value="ABC_TRANSPORTER_1"/>
    <property type="match status" value="1"/>
</dbReference>
<proteinExistence type="predicted"/>
<dbReference type="PANTHER" id="PTHR42781:SF4">
    <property type="entry name" value="SPERMIDINE_PUTRESCINE IMPORT ATP-BINDING PROTEIN POTA"/>
    <property type="match status" value="1"/>
</dbReference>
<dbReference type="SUPFAM" id="SSF52540">
    <property type="entry name" value="P-loop containing nucleoside triphosphate hydrolases"/>
    <property type="match status" value="1"/>
</dbReference>
<dbReference type="PROSITE" id="PS50893">
    <property type="entry name" value="ABC_TRANSPORTER_2"/>
    <property type="match status" value="1"/>
</dbReference>
<dbReference type="InterPro" id="IPR017871">
    <property type="entry name" value="ABC_transporter-like_CS"/>
</dbReference>
<comment type="caution">
    <text evidence="5">The sequence shown here is derived from an EMBL/GenBank/DDBJ whole genome shotgun (WGS) entry which is preliminary data.</text>
</comment>
<dbReference type="GO" id="GO:0005524">
    <property type="term" value="F:ATP binding"/>
    <property type="evidence" value="ECO:0007669"/>
    <property type="project" value="UniProtKB-KW"/>
</dbReference>
<evidence type="ECO:0000313" key="5">
    <source>
        <dbReference type="EMBL" id="MDN5205467.1"/>
    </source>
</evidence>
<feature type="domain" description="ABC transporter" evidence="4">
    <location>
        <begin position="4"/>
        <end position="233"/>
    </location>
</feature>
<dbReference type="InterPro" id="IPR003593">
    <property type="entry name" value="AAA+_ATPase"/>
</dbReference>
<evidence type="ECO:0000256" key="1">
    <source>
        <dbReference type="ARBA" id="ARBA00022448"/>
    </source>
</evidence>
<dbReference type="EMBL" id="JAUJEA010000019">
    <property type="protein sequence ID" value="MDN5205467.1"/>
    <property type="molecule type" value="Genomic_DNA"/>
</dbReference>
<reference evidence="5" key="1">
    <citation type="submission" date="2023-06" db="EMBL/GenBank/DDBJ databases">
        <title>Genomic of Parafulvivirga corallium.</title>
        <authorList>
            <person name="Wang G."/>
        </authorList>
    </citation>
    <scope>NUCLEOTIDE SEQUENCE</scope>
    <source>
        <strain evidence="5">BMA10</strain>
    </source>
</reference>
<organism evidence="5 6">
    <name type="scientific">Splendidivirga corallicola</name>
    <dbReference type="NCBI Taxonomy" id="3051826"/>
    <lineage>
        <taxon>Bacteria</taxon>
        <taxon>Pseudomonadati</taxon>
        <taxon>Bacteroidota</taxon>
        <taxon>Cytophagia</taxon>
        <taxon>Cytophagales</taxon>
        <taxon>Splendidivirgaceae</taxon>
        <taxon>Splendidivirga</taxon>
    </lineage>
</organism>
<dbReference type="Pfam" id="PF00005">
    <property type="entry name" value="ABC_tran"/>
    <property type="match status" value="1"/>
</dbReference>
<name>A0ABT8KXH7_9BACT</name>
<dbReference type="RefSeq" id="WP_346755489.1">
    <property type="nucleotide sequence ID" value="NZ_JAUJEA010000019.1"/>
</dbReference>
<keyword evidence="3 5" id="KW-0067">ATP-binding</keyword>
<dbReference type="InterPro" id="IPR027417">
    <property type="entry name" value="P-loop_NTPase"/>
</dbReference>
<evidence type="ECO:0000259" key="4">
    <source>
        <dbReference type="PROSITE" id="PS50893"/>
    </source>
</evidence>
<evidence type="ECO:0000313" key="6">
    <source>
        <dbReference type="Proteomes" id="UP001172082"/>
    </source>
</evidence>
<dbReference type="SMART" id="SM00382">
    <property type="entry name" value="AAA"/>
    <property type="match status" value="1"/>
</dbReference>
<dbReference type="InterPro" id="IPR003439">
    <property type="entry name" value="ABC_transporter-like_ATP-bd"/>
</dbReference>
<keyword evidence="2" id="KW-0547">Nucleotide-binding</keyword>
<dbReference type="InterPro" id="IPR050093">
    <property type="entry name" value="ABC_SmlMolc_Importer"/>
</dbReference>
<dbReference type="PANTHER" id="PTHR42781">
    <property type="entry name" value="SPERMIDINE/PUTRESCINE IMPORT ATP-BINDING PROTEIN POTA"/>
    <property type="match status" value="1"/>
</dbReference>
<protein>
    <submittedName>
        <fullName evidence="5">ABC transporter ATP-binding protein</fullName>
    </submittedName>
</protein>
<gene>
    <name evidence="5" type="ORF">QQ008_29055</name>
</gene>
<dbReference type="Gene3D" id="3.40.50.300">
    <property type="entry name" value="P-loop containing nucleotide triphosphate hydrolases"/>
    <property type="match status" value="1"/>
</dbReference>